<keyword evidence="3" id="KW-1185">Reference proteome</keyword>
<gene>
    <name evidence="2" type="ORF">CKO45_31410</name>
</gene>
<protein>
    <submittedName>
        <fullName evidence="2">Uncharacterized protein</fullName>
    </submittedName>
</protein>
<feature type="region of interest" description="Disordered" evidence="1">
    <location>
        <begin position="122"/>
        <end position="154"/>
    </location>
</feature>
<evidence type="ECO:0000256" key="1">
    <source>
        <dbReference type="SAM" id="MobiDB-lite"/>
    </source>
</evidence>
<proteinExistence type="predicted"/>
<dbReference type="EMBL" id="NRSG01000684">
    <property type="protein sequence ID" value="MBK1662684.1"/>
    <property type="molecule type" value="Genomic_DNA"/>
</dbReference>
<dbReference type="Proteomes" id="UP000697995">
    <property type="component" value="Unassembled WGS sequence"/>
</dbReference>
<reference evidence="2 3" key="1">
    <citation type="journal article" date="2020" name="Microorganisms">
        <title>Osmotic Adaptation and Compatible Solute Biosynthesis of Phototrophic Bacteria as Revealed from Genome Analyses.</title>
        <authorList>
            <person name="Imhoff J.F."/>
            <person name="Rahn T."/>
            <person name="Kunzel S."/>
            <person name="Keller A."/>
            <person name="Neulinger S.C."/>
        </authorList>
    </citation>
    <scope>NUCLEOTIDE SEQUENCE [LARGE SCALE GENOMIC DNA]</scope>
    <source>
        <strain evidence="2 3">DSM 15382</strain>
    </source>
</reference>
<dbReference type="RefSeq" id="WP_200306902.1">
    <property type="nucleotide sequence ID" value="NZ_NRSG01000684.1"/>
</dbReference>
<dbReference type="InterPro" id="IPR028082">
    <property type="entry name" value="Peripla_BP_I"/>
</dbReference>
<dbReference type="SUPFAM" id="SSF53822">
    <property type="entry name" value="Periplasmic binding protein-like I"/>
    <property type="match status" value="1"/>
</dbReference>
<organism evidence="2 3">
    <name type="scientific">Paracraurococcus ruber</name>
    <dbReference type="NCBI Taxonomy" id="77675"/>
    <lineage>
        <taxon>Bacteria</taxon>
        <taxon>Pseudomonadati</taxon>
        <taxon>Pseudomonadota</taxon>
        <taxon>Alphaproteobacteria</taxon>
        <taxon>Acetobacterales</taxon>
        <taxon>Roseomonadaceae</taxon>
        <taxon>Paracraurococcus</taxon>
    </lineage>
</organism>
<evidence type="ECO:0000313" key="3">
    <source>
        <dbReference type="Proteomes" id="UP000697995"/>
    </source>
</evidence>
<accession>A0ABS1D7A2</accession>
<sequence length="154" mass="15216">PAPAAAAALGRPVLVGLGVPPEMGEGSAQARFRASEPARAGLAGRLGHAAGEVVVEALRRAGRGVTREALATALAGPPFETGSLPPLRLTAGARGGEGVRLFQVDAAGRLRRGPALADFALSDASLPDAAGDPPRDAARHASPGRSAGQPSGTP</sequence>
<feature type="non-terminal residue" evidence="2">
    <location>
        <position position="1"/>
    </location>
</feature>
<comment type="caution">
    <text evidence="2">The sequence shown here is derived from an EMBL/GenBank/DDBJ whole genome shotgun (WGS) entry which is preliminary data.</text>
</comment>
<name>A0ABS1D7A2_9PROT</name>
<evidence type="ECO:0000313" key="2">
    <source>
        <dbReference type="EMBL" id="MBK1662684.1"/>
    </source>
</evidence>
<feature type="compositionally biased region" description="Low complexity" evidence="1">
    <location>
        <begin position="122"/>
        <end position="132"/>
    </location>
</feature>
<dbReference type="Gene3D" id="3.40.50.2300">
    <property type="match status" value="1"/>
</dbReference>